<dbReference type="InterPro" id="IPR009665">
    <property type="entry name" value="YyaC"/>
</dbReference>
<reference evidence="1" key="1">
    <citation type="submission" date="2021-03" db="EMBL/GenBank/DDBJ databases">
        <title>Antimicrobial resistance genes in bacteria isolated from Japanese honey, and their potential for conferring macrolide and lincosamide resistance in the American foulbrood pathogen Paenibacillus larvae.</title>
        <authorList>
            <person name="Okamoto M."/>
            <person name="Kumagai M."/>
            <person name="Kanamori H."/>
            <person name="Takamatsu D."/>
        </authorList>
    </citation>
    <scope>NUCLEOTIDE SEQUENCE</scope>
    <source>
        <strain evidence="1">J40TS1</strain>
    </source>
</reference>
<evidence type="ECO:0000313" key="2">
    <source>
        <dbReference type="Proteomes" id="UP000683139"/>
    </source>
</evidence>
<name>A0A920CXH3_9BACL</name>
<dbReference type="NCBIfam" id="TIGR02841">
    <property type="entry name" value="spore_YyaC"/>
    <property type="match status" value="1"/>
</dbReference>
<dbReference type="AlphaFoldDB" id="A0A920CXH3"/>
<dbReference type="InterPro" id="IPR023430">
    <property type="entry name" value="Pept_HybD-like_dom_sf"/>
</dbReference>
<sequence>MLERTLHDPLVSEPNIRELHYFLKEIYLQCPLPEDIVFICIGTDQSTGDSFGPLMGSQLQSMGFPNVIGTLAYPCDADRVEHAVKQLQQQSKLVVAIDACLGSAKQVGTFICTTGALKPGAALGKKLPPVGDYSIAAVVNAVGPKAYWKIQSTSLFTVMQLVEELAKQVSKIWGMKKESALYEPYISERQLSNQ</sequence>
<organism evidence="1 2">
    <name type="scientific">Paenibacillus montaniterrae</name>
    <dbReference type="NCBI Taxonomy" id="429341"/>
    <lineage>
        <taxon>Bacteria</taxon>
        <taxon>Bacillati</taxon>
        <taxon>Bacillota</taxon>
        <taxon>Bacilli</taxon>
        <taxon>Bacillales</taxon>
        <taxon>Paenibacillaceae</taxon>
        <taxon>Paenibacillus</taxon>
    </lineage>
</organism>
<dbReference type="Proteomes" id="UP000683139">
    <property type="component" value="Unassembled WGS sequence"/>
</dbReference>
<gene>
    <name evidence="1" type="ORF">J40TS1_19670</name>
</gene>
<dbReference type="RefSeq" id="WP_213514590.1">
    <property type="nucleotide sequence ID" value="NZ_BOSE01000003.1"/>
</dbReference>
<keyword evidence="2" id="KW-1185">Reference proteome</keyword>
<comment type="caution">
    <text evidence="1">The sequence shown here is derived from an EMBL/GenBank/DDBJ whole genome shotgun (WGS) entry which is preliminary data.</text>
</comment>
<protein>
    <submittedName>
        <fullName evidence="1">Spore protease YyaC</fullName>
    </submittedName>
</protein>
<accession>A0A920CXH3</accession>
<proteinExistence type="predicted"/>
<dbReference type="GO" id="GO:0006508">
    <property type="term" value="P:proteolysis"/>
    <property type="evidence" value="ECO:0007669"/>
    <property type="project" value="UniProtKB-KW"/>
</dbReference>
<dbReference type="SUPFAM" id="SSF53163">
    <property type="entry name" value="HybD-like"/>
    <property type="match status" value="1"/>
</dbReference>
<keyword evidence="1" id="KW-0645">Protease</keyword>
<dbReference type="EMBL" id="BOSE01000003">
    <property type="protein sequence ID" value="GIP16325.1"/>
    <property type="molecule type" value="Genomic_DNA"/>
</dbReference>
<dbReference type="GO" id="GO:0008233">
    <property type="term" value="F:peptidase activity"/>
    <property type="evidence" value="ECO:0007669"/>
    <property type="project" value="UniProtKB-KW"/>
</dbReference>
<evidence type="ECO:0000313" key="1">
    <source>
        <dbReference type="EMBL" id="GIP16325.1"/>
    </source>
</evidence>
<keyword evidence="1" id="KW-0378">Hydrolase</keyword>
<dbReference type="Pfam" id="PF06866">
    <property type="entry name" value="DUF1256"/>
    <property type="match status" value="1"/>
</dbReference>